<dbReference type="InterPro" id="IPR020667">
    <property type="entry name" value="DNA_mismatch_repair_MutL"/>
</dbReference>
<dbReference type="SMART" id="SM00853">
    <property type="entry name" value="MutL_C"/>
    <property type="match status" value="1"/>
</dbReference>
<dbReference type="InterPro" id="IPR014790">
    <property type="entry name" value="MutL_C"/>
</dbReference>
<evidence type="ECO:0000256" key="1">
    <source>
        <dbReference type="ARBA" id="ARBA00006082"/>
    </source>
</evidence>
<dbReference type="GO" id="GO:0005524">
    <property type="term" value="F:ATP binding"/>
    <property type="evidence" value="ECO:0007669"/>
    <property type="project" value="InterPro"/>
</dbReference>
<dbReference type="InterPro" id="IPR013507">
    <property type="entry name" value="DNA_mismatch_S5_2-like"/>
</dbReference>
<dbReference type="InterPro" id="IPR014762">
    <property type="entry name" value="DNA_mismatch_repair_CS"/>
</dbReference>
<feature type="domain" description="DNA mismatch repair protein S5" evidence="6">
    <location>
        <begin position="207"/>
        <end position="325"/>
    </location>
</feature>
<dbReference type="SUPFAM" id="SSF55874">
    <property type="entry name" value="ATPase domain of HSP90 chaperone/DNA topoisomerase II/histidine kinase"/>
    <property type="match status" value="1"/>
</dbReference>
<dbReference type="SMART" id="SM01340">
    <property type="entry name" value="DNA_mis_repair"/>
    <property type="match status" value="1"/>
</dbReference>
<evidence type="ECO:0000259" key="5">
    <source>
        <dbReference type="SMART" id="SM00853"/>
    </source>
</evidence>
<dbReference type="Gene3D" id="3.30.1540.20">
    <property type="entry name" value="MutL, C-terminal domain, dimerisation subdomain"/>
    <property type="match status" value="1"/>
</dbReference>
<dbReference type="GO" id="GO:0030983">
    <property type="term" value="F:mismatched DNA binding"/>
    <property type="evidence" value="ECO:0007669"/>
    <property type="project" value="InterPro"/>
</dbReference>
<organism evidence="7 8">
    <name type="scientific">Dubosiella newyorkensis</name>
    <dbReference type="NCBI Taxonomy" id="1862672"/>
    <lineage>
        <taxon>Bacteria</taxon>
        <taxon>Bacillati</taxon>
        <taxon>Bacillota</taxon>
        <taxon>Erysipelotrichia</taxon>
        <taxon>Erysipelotrichales</taxon>
        <taxon>Erysipelotrichaceae</taxon>
        <taxon>Dubosiella</taxon>
    </lineage>
</organism>
<dbReference type="RefSeq" id="WP_076340556.1">
    <property type="nucleotide sequence ID" value="NZ_CAPDDE010000001.1"/>
</dbReference>
<dbReference type="GO" id="GO:0006298">
    <property type="term" value="P:mismatch repair"/>
    <property type="evidence" value="ECO:0007669"/>
    <property type="project" value="UniProtKB-UniRule"/>
</dbReference>
<dbReference type="STRING" id="1862672.BO225_01685"/>
<dbReference type="InterPro" id="IPR020568">
    <property type="entry name" value="Ribosomal_Su5_D2-typ_SF"/>
</dbReference>
<sequence>MSKIQVLDPHISNMIAAGEVVERPANIVKECVENSIDAHAKEISIEAYEGGIDKLVIQDDGEGMSREDAKLAFLRHATSKLKDEDDLFNIQTMGFRGEALPSIAAVSKVVLSTSDGDEGSRIEYDYGELKGQESISIPQGTKIEVSGLFYKTPARFKYLRKASYEFSVIADLVNKMALSHPNIRFRLFHNDRLVFQSSGKGNVLEILYQMYGKEVAENAVPFKAKNETFKLSGYAIQPKINRSTKYFIFLSINDRLVRSIPLQNAIIETYHNYMPPNRFPIVLLNIDVDTQLVDVNVHPNKWEVRIAQQNDLIQLIKETINAAFTKELRTVEISPQKEKEKEKKVVQPSLMEEMREEVQEVDPIENVYEQSMIPKKQPTILEELKEEVREVDPIENVYEQEEPFQPIISEQSYEYPIPIPKKKEKGHAFFDHLRIIGQLRSSYILCENEEGLVVIDQHAAQERYHYEQLQKELMQLDPKKQPLMLPLQVHASPALIAHVDTINEQTEPFGIHFEVFGSDRLIVREIPLWMQCEQEEEFLERLLDFFMEHLRVDIAQLRKHIVATMACHSSIRFHRDLSKQEMEQVIKDLQKCEQPYHCPHGRPTVITLSDSMLRKEFERG</sequence>
<dbReference type="InterPro" id="IPR002099">
    <property type="entry name" value="MutL/Mlh/PMS"/>
</dbReference>
<evidence type="ECO:0000259" key="6">
    <source>
        <dbReference type="SMART" id="SM01340"/>
    </source>
</evidence>
<dbReference type="OrthoDB" id="9763467at2"/>
<dbReference type="InterPro" id="IPR014721">
    <property type="entry name" value="Ribsml_uS5_D2-typ_fold_subgr"/>
</dbReference>
<proteinExistence type="inferred from homology"/>
<feature type="domain" description="MutL C-terminal dimerisation" evidence="5">
    <location>
        <begin position="435"/>
        <end position="577"/>
    </location>
</feature>
<dbReference type="PANTHER" id="PTHR10073:SF12">
    <property type="entry name" value="DNA MISMATCH REPAIR PROTEIN MLH1"/>
    <property type="match status" value="1"/>
</dbReference>
<keyword evidence="8" id="KW-1185">Reference proteome</keyword>
<evidence type="ECO:0000313" key="8">
    <source>
        <dbReference type="Proteomes" id="UP000186705"/>
    </source>
</evidence>
<dbReference type="GO" id="GO:0016887">
    <property type="term" value="F:ATP hydrolysis activity"/>
    <property type="evidence" value="ECO:0007669"/>
    <property type="project" value="InterPro"/>
</dbReference>
<dbReference type="CDD" id="cd00782">
    <property type="entry name" value="MutL_Trans"/>
    <property type="match status" value="1"/>
</dbReference>
<comment type="function">
    <text evidence="4">This protein is involved in the repair of mismatches in DNA. It is required for dam-dependent methyl-directed DNA mismatch repair. May act as a 'molecular matchmaker', a protein that promotes the formation of a stable complex between two or more DNA-binding proteins in an ATP-dependent manner without itself being part of a final effector complex.</text>
</comment>
<dbReference type="Gene3D" id="3.30.565.10">
    <property type="entry name" value="Histidine kinase-like ATPase, C-terminal domain"/>
    <property type="match status" value="1"/>
</dbReference>
<dbReference type="PROSITE" id="PS00058">
    <property type="entry name" value="DNA_MISMATCH_REPAIR_1"/>
    <property type="match status" value="1"/>
</dbReference>
<dbReference type="HAMAP" id="MF_00149">
    <property type="entry name" value="DNA_mis_repair"/>
    <property type="match status" value="1"/>
</dbReference>
<dbReference type="InterPro" id="IPR042120">
    <property type="entry name" value="MutL_C_dimsub"/>
</dbReference>
<name>A0A1U7NPL9_9FIRM</name>
<comment type="similarity">
    <text evidence="1 4">Belongs to the DNA mismatch repair MutL/HexB family.</text>
</comment>
<dbReference type="SUPFAM" id="SSF54211">
    <property type="entry name" value="Ribosomal protein S5 domain 2-like"/>
    <property type="match status" value="1"/>
</dbReference>
<protein>
    <recommendedName>
        <fullName evidence="4">DNA mismatch repair protein MutL</fullName>
    </recommendedName>
</protein>
<dbReference type="NCBIfam" id="TIGR00585">
    <property type="entry name" value="mutl"/>
    <property type="match status" value="1"/>
</dbReference>
<dbReference type="EMBL" id="MPKA01000044">
    <property type="protein sequence ID" value="OLU47585.1"/>
    <property type="molecule type" value="Genomic_DNA"/>
</dbReference>
<gene>
    <name evidence="4" type="primary">mutL</name>
    <name evidence="7" type="ORF">BO225_01685</name>
</gene>
<dbReference type="GO" id="GO:0140664">
    <property type="term" value="F:ATP-dependent DNA damage sensor activity"/>
    <property type="evidence" value="ECO:0007669"/>
    <property type="project" value="InterPro"/>
</dbReference>
<dbReference type="InterPro" id="IPR036890">
    <property type="entry name" value="HATPase_C_sf"/>
</dbReference>
<accession>A0A1U7NPL9</accession>
<evidence type="ECO:0000256" key="4">
    <source>
        <dbReference type="HAMAP-Rule" id="MF_00149"/>
    </source>
</evidence>
<dbReference type="PANTHER" id="PTHR10073">
    <property type="entry name" value="DNA MISMATCH REPAIR PROTEIN MLH, PMS, MUTL"/>
    <property type="match status" value="1"/>
</dbReference>
<reference evidence="7 8" key="1">
    <citation type="submission" date="2016-11" db="EMBL/GenBank/DDBJ databases">
        <title>Description of two novel members of the family Erysipelotrichaceae: Ileibacterium lipovorans gen. nov., sp. nov. and Dubosiella newyorkensis, gen. nov., sp. nov.</title>
        <authorList>
            <person name="Cox L.M."/>
            <person name="Sohn J."/>
            <person name="Tyrrell K.L."/>
            <person name="Citron D.M."/>
            <person name="Lawson P.A."/>
            <person name="Patel N.B."/>
            <person name="Iizumi T."/>
            <person name="Perez-Perez G.I."/>
            <person name="Goldstein E.J."/>
            <person name="Blaser M.J."/>
        </authorList>
    </citation>
    <scope>NUCLEOTIDE SEQUENCE [LARGE SCALE GENOMIC DNA]</scope>
    <source>
        <strain evidence="7 8">NYU-BL-A4</strain>
    </source>
</reference>
<dbReference type="GO" id="GO:0032300">
    <property type="term" value="C:mismatch repair complex"/>
    <property type="evidence" value="ECO:0007669"/>
    <property type="project" value="InterPro"/>
</dbReference>
<dbReference type="CDD" id="cd16926">
    <property type="entry name" value="HATPase_MutL-MLH-PMS-like"/>
    <property type="match status" value="1"/>
</dbReference>
<dbReference type="GeneID" id="78274656"/>
<dbReference type="SUPFAM" id="SSF118116">
    <property type="entry name" value="DNA mismatch repair protein MutL"/>
    <property type="match status" value="1"/>
</dbReference>
<dbReference type="Pfam" id="PF01119">
    <property type="entry name" value="DNA_mis_repair"/>
    <property type="match status" value="1"/>
</dbReference>
<evidence type="ECO:0000313" key="7">
    <source>
        <dbReference type="EMBL" id="OLU47585.1"/>
    </source>
</evidence>
<dbReference type="Pfam" id="PF08676">
    <property type="entry name" value="MutL_C"/>
    <property type="match status" value="1"/>
</dbReference>
<dbReference type="Gene3D" id="3.30.230.10">
    <property type="match status" value="1"/>
</dbReference>
<comment type="caution">
    <text evidence="7">The sequence shown here is derived from an EMBL/GenBank/DDBJ whole genome shotgun (WGS) entry which is preliminary data.</text>
</comment>
<evidence type="ECO:0000256" key="2">
    <source>
        <dbReference type="ARBA" id="ARBA00022763"/>
    </source>
</evidence>
<keyword evidence="3 4" id="KW-0234">DNA repair</keyword>
<dbReference type="Gene3D" id="3.30.1370.100">
    <property type="entry name" value="MutL, C-terminal domain, regulatory subdomain"/>
    <property type="match status" value="1"/>
</dbReference>
<dbReference type="FunFam" id="3.30.565.10:FF:000003">
    <property type="entry name" value="DNA mismatch repair endonuclease MutL"/>
    <property type="match status" value="1"/>
</dbReference>
<keyword evidence="2 4" id="KW-0227">DNA damage</keyword>
<dbReference type="InterPro" id="IPR037198">
    <property type="entry name" value="MutL_C_sf"/>
</dbReference>
<dbReference type="InterPro" id="IPR042121">
    <property type="entry name" value="MutL_C_regsub"/>
</dbReference>
<dbReference type="Proteomes" id="UP000186705">
    <property type="component" value="Unassembled WGS sequence"/>
</dbReference>
<evidence type="ECO:0000256" key="3">
    <source>
        <dbReference type="ARBA" id="ARBA00023204"/>
    </source>
</evidence>
<dbReference type="Pfam" id="PF13589">
    <property type="entry name" value="HATPase_c_3"/>
    <property type="match status" value="1"/>
</dbReference>
<dbReference type="InterPro" id="IPR038973">
    <property type="entry name" value="MutL/Mlh/Pms-like"/>
</dbReference>
<dbReference type="AlphaFoldDB" id="A0A1U7NPL9"/>